<keyword evidence="4 5" id="KW-0694">RNA-binding</keyword>
<organism evidence="9 10">
    <name type="scientific">Caulochytrium protostelioides</name>
    <dbReference type="NCBI Taxonomy" id="1555241"/>
    <lineage>
        <taxon>Eukaryota</taxon>
        <taxon>Fungi</taxon>
        <taxon>Fungi incertae sedis</taxon>
        <taxon>Chytridiomycota</taxon>
        <taxon>Chytridiomycota incertae sedis</taxon>
        <taxon>Chytridiomycetes</taxon>
        <taxon>Caulochytriales</taxon>
        <taxon>Caulochytriaceae</taxon>
        <taxon>Caulochytrium</taxon>
    </lineage>
</organism>
<feature type="domain" description="Helicase ATP-binding" evidence="7">
    <location>
        <begin position="140"/>
        <end position="438"/>
    </location>
</feature>
<feature type="compositionally biased region" description="Low complexity" evidence="6">
    <location>
        <begin position="360"/>
        <end position="372"/>
    </location>
</feature>
<evidence type="ECO:0000256" key="5">
    <source>
        <dbReference type="RuleBase" id="RU365068"/>
    </source>
</evidence>
<dbReference type="Gene3D" id="3.40.50.300">
    <property type="entry name" value="P-loop containing nucleotide triphosphate hydrolases"/>
    <property type="match status" value="2"/>
</dbReference>
<dbReference type="Proteomes" id="UP000274922">
    <property type="component" value="Unassembled WGS sequence"/>
</dbReference>
<feature type="region of interest" description="Disordered" evidence="6">
    <location>
        <begin position="1"/>
        <end position="69"/>
    </location>
</feature>
<feature type="region of interest" description="Disordered" evidence="6">
    <location>
        <begin position="339"/>
        <end position="396"/>
    </location>
</feature>
<dbReference type="CDD" id="cd18787">
    <property type="entry name" value="SF2_C_DEAD"/>
    <property type="match status" value="1"/>
</dbReference>
<keyword evidence="1 5" id="KW-0547">Nucleotide-binding</keyword>
<protein>
    <recommendedName>
        <fullName evidence="5">ATP-dependent RNA helicase</fullName>
        <ecNumber evidence="5">3.6.4.13</ecNumber>
    </recommendedName>
</protein>
<dbReference type="SMART" id="SM00487">
    <property type="entry name" value="DEXDc"/>
    <property type="match status" value="1"/>
</dbReference>
<feature type="domain" description="Helicase C-terminal" evidence="8">
    <location>
        <begin position="484"/>
        <end position="662"/>
    </location>
</feature>
<comment type="domain">
    <text evidence="5">The Q motif is unique to and characteristic of the DEAD box family of RNA helicases and controls ATP binding and hydrolysis.</text>
</comment>
<dbReference type="Pfam" id="PF00271">
    <property type="entry name" value="Helicase_C"/>
    <property type="match status" value="1"/>
</dbReference>
<dbReference type="EMBL" id="ML014407">
    <property type="protein sequence ID" value="RKO98540.1"/>
    <property type="molecule type" value="Genomic_DNA"/>
</dbReference>
<dbReference type="SUPFAM" id="SSF52540">
    <property type="entry name" value="P-loop containing nucleoside triphosphate hydrolases"/>
    <property type="match status" value="1"/>
</dbReference>
<dbReference type="InterPro" id="IPR014001">
    <property type="entry name" value="Helicase_ATP-bd"/>
</dbReference>
<evidence type="ECO:0000313" key="10">
    <source>
        <dbReference type="Proteomes" id="UP000274922"/>
    </source>
</evidence>
<dbReference type="PANTHER" id="PTHR24031">
    <property type="entry name" value="RNA HELICASE"/>
    <property type="match status" value="1"/>
</dbReference>
<evidence type="ECO:0000256" key="6">
    <source>
        <dbReference type="SAM" id="MobiDB-lite"/>
    </source>
</evidence>
<dbReference type="InterPro" id="IPR011545">
    <property type="entry name" value="DEAD/DEAH_box_helicase_dom"/>
</dbReference>
<dbReference type="GO" id="GO:0016787">
    <property type="term" value="F:hydrolase activity"/>
    <property type="evidence" value="ECO:0007669"/>
    <property type="project" value="UniProtKB-KW"/>
</dbReference>
<dbReference type="PROSITE" id="PS51192">
    <property type="entry name" value="HELICASE_ATP_BIND_1"/>
    <property type="match status" value="1"/>
</dbReference>
<name>A0A4P9X2B5_9FUNG</name>
<evidence type="ECO:0000256" key="2">
    <source>
        <dbReference type="ARBA" id="ARBA00022801"/>
    </source>
</evidence>
<evidence type="ECO:0000259" key="8">
    <source>
        <dbReference type="PROSITE" id="PS51194"/>
    </source>
</evidence>
<evidence type="ECO:0000256" key="1">
    <source>
        <dbReference type="ARBA" id="ARBA00022741"/>
    </source>
</evidence>
<feature type="compositionally biased region" description="Low complexity" evidence="6">
    <location>
        <begin position="339"/>
        <end position="352"/>
    </location>
</feature>
<evidence type="ECO:0000259" key="7">
    <source>
        <dbReference type="PROSITE" id="PS51192"/>
    </source>
</evidence>
<dbReference type="OrthoDB" id="3370at2759"/>
<dbReference type="EC" id="3.6.4.13" evidence="5"/>
<dbReference type="GO" id="GO:0003724">
    <property type="term" value="F:RNA helicase activity"/>
    <property type="evidence" value="ECO:0007669"/>
    <property type="project" value="UniProtKB-EC"/>
</dbReference>
<comment type="similarity">
    <text evidence="5">Belongs to the DEAD box helicase family.</text>
</comment>
<dbReference type="InterPro" id="IPR001650">
    <property type="entry name" value="Helicase_C-like"/>
</dbReference>
<comment type="catalytic activity">
    <reaction evidence="5">
        <text>ATP + H2O = ADP + phosphate + H(+)</text>
        <dbReference type="Rhea" id="RHEA:13065"/>
        <dbReference type="ChEBI" id="CHEBI:15377"/>
        <dbReference type="ChEBI" id="CHEBI:15378"/>
        <dbReference type="ChEBI" id="CHEBI:30616"/>
        <dbReference type="ChEBI" id="CHEBI:43474"/>
        <dbReference type="ChEBI" id="CHEBI:456216"/>
        <dbReference type="EC" id="3.6.4.13"/>
    </reaction>
</comment>
<dbReference type="GO" id="GO:0005524">
    <property type="term" value="F:ATP binding"/>
    <property type="evidence" value="ECO:0007669"/>
    <property type="project" value="UniProtKB-UniRule"/>
</dbReference>
<dbReference type="PROSITE" id="PS51194">
    <property type="entry name" value="HELICASE_CTER"/>
    <property type="match status" value="1"/>
</dbReference>
<keyword evidence="2 5" id="KW-0378">Hydrolase</keyword>
<dbReference type="STRING" id="1555241.A0A4P9X2B5"/>
<dbReference type="SMART" id="SM00490">
    <property type="entry name" value="HELICc"/>
    <property type="match status" value="1"/>
</dbReference>
<keyword evidence="5" id="KW-0347">Helicase</keyword>
<evidence type="ECO:0000256" key="4">
    <source>
        <dbReference type="ARBA" id="ARBA00022884"/>
    </source>
</evidence>
<sequence>MEIETNETAAPAKSQKSKDKKEKSKSKRRHPEAETAPHASTETDTTTDTTDAPAAIQRPPKPASARTPRVVMTPSARAEWLNRPIVVSAHGALARDQTDAEEDGASLDEAAWGLDPRLVRRLQQTGKSRLFPVQRAVLEHLRRPDAADVYVHSPTGSGKTLAYTIPLVQTLLERPSRALRALVVLPTHVLAQQIYDVICDVIRQPTADPDAGADVDASDDRSRSLRAALLGGGTLSFAEEQAKLVGSYAYPAAASGIAGARTVLRDPAPHTRVPLVDVIVTTPGPLVAHLDATAGLTFDQLEFLVLDEADALKAADFRNFIQKLDARLAGSLQNRERSTATTAAAAEQAAAPADEEVGEAASALAAATTGASNEDDDDVAELESSTPAAPLRSFRHRAPDGSARVQIVTPLRKMLLSATLDSDPLRMAKVLLRDPQLIQVRGSTAALASPAAKTPSAAAMAEHEDTLPATLAEYVQIAGDADAKLKQLVTLVGQILMTQQASPPTDHGDGLGHGGMLIFCNAAATVRVLGALLEQVAMAAAAAGLTVVGERLRVNVYAEDATDADAADVLAGFRRRQTTVLVATDTAARGLDLPVDYVINYDVPAVASLYVHRVGRTARRGRAGTAVLLCVDAQSAPADGAMQPLAQYRHMPSAVRMIQKLHRPQPPPPPPAWDVSATADDVAWPRPWALDTALMRRMEGVVREALAHVRDQARDVSTALSTATGETAIVSPWHVGAPTAVTAVAAKSDTASGMATSKASSAVTQLAAKLCRKYGLEMSLTAEGWKRACEPLISAKPKEATDVNDVNASSHPDIQKEALPSWATLLAPTFARQASS</sequence>
<keyword evidence="10" id="KW-1185">Reference proteome</keyword>
<gene>
    <name evidence="9" type="ORF">CXG81DRAFT_28640</name>
</gene>
<evidence type="ECO:0000313" key="9">
    <source>
        <dbReference type="EMBL" id="RKO98540.1"/>
    </source>
</evidence>
<dbReference type="AlphaFoldDB" id="A0A4P9X2B5"/>
<proteinExistence type="inferred from homology"/>
<keyword evidence="3 5" id="KW-0067">ATP-binding</keyword>
<reference evidence="10" key="1">
    <citation type="journal article" date="2018" name="Nat. Microbiol.">
        <title>Leveraging single-cell genomics to expand the fungal tree of life.</title>
        <authorList>
            <person name="Ahrendt S.R."/>
            <person name="Quandt C.A."/>
            <person name="Ciobanu D."/>
            <person name="Clum A."/>
            <person name="Salamov A."/>
            <person name="Andreopoulos B."/>
            <person name="Cheng J.F."/>
            <person name="Woyke T."/>
            <person name="Pelin A."/>
            <person name="Henrissat B."/>
            <person name="Reynolds N.K."/>
            <person name="Benny G.L."/>
            <person name="Smith M.E."/>
            <person name="James T.Y."/>
            <person name="Grigoriev I.V."/>
        </authorList>
    </citation>
    <scope>NUCLEOTIDE SEQUENCE [LARGE SCALE GENOMIC DNA]</scope>
    <source>
        <strain evidence="10">ATCC 52028</strain>
    </source>
</reference>
<evidence type="ECO:0000256" key="3">
    <source>
        <dbReference type="ARBA" id="ARBA00022840"/>
    </source>
</evidence>
<dbReference type="GO" id="GO:0003723">
    <property type="term" value="F:RNA binding"/>
    <property type="evidence" value="ECO:0007669"/>
    <property type="project" value="UniProtKB-UniRule"/>
</dbReference>
<accession>A0A4P9X2B5</accession>
<feature type="compositionally biased region" description="Low complexity" evidence="6">
    <location>
        <begin position="36"/>
        <end position="55"/>
    </location>
</feature>
<dbReference type="Pfam" id="PF00270">
    <property type="entry name" value="DEAD"/>
    <property type="match status" value="2"/>
</dbReference>
<dbReference type="InterPro" id="IPR027417">
    <property type="entry name" value="P-loop_NTPase"/>
</dbReference>
<comment type="function">
    <text evidence="5">RNA helicase.</text>
</comment>